<dbReference type="RefSeq" id="WP_262429668.1">
    <property type="nucleotide sequence ID" value="NZ_JACRTG010000018.1"/>
</dbReference>
<accession>A0A926EU00</accession>
<dbReference type="InterPro" id="IPR038592">
    <property type="entry name" value="CheD-like_sf"/>
</dbReference>
<dbReference type="Pfam" id="PF03975">
    <property type="entry name" value="CheD"/>
    <property type="match status" value="1"/>
</dbReference>
<dbReference type="GO" id="GO:0050568">
    <property type="term" value="F:protein-glutamine glutaminase activity"/>
    <property type="evidence" value="ECO:0007669"/>
    <property type="project" value="InterPro"/>
</dbReference>
<keyword evidence="2" id="KW-0378">Hydrolase</keyword>
<dbReference type="PANTHER" id="PTHR35147:SF3">
    <property type="entry name" value="CHEMORECEPTOR GLUTAMINE DEAMIDASE CHED 1-RELATED"/>
    <property type="match status" value="1"/>
</dbReference>
<dbReference type="GO" id="GO:0006935">
    <property type="term" value="P:chemotaxis"/>
    <property type="evidence" value="ECO:0007669"/>
    <property type="project" value="UniProtKB-KW"/>
</dbReference>
<organism evidence="3 4">
    <name type="scientific">Paratissierella segnis</name>
    <dbReference type="NCBI Taxonomy" id="2763679"/>
    <lineage>
        <taxon>Bacteria</taxon>
        <taxon>Bacillati</taxon>
        <taxon>Bacillota</taxon>
        <taxon>Tissierellia</taxon>
        <taxon>Tissierellales</taxon>
        <taxon>Tissierellaceae</taxon>
        <taxon>Paratissierella</taxon>
    </lineage>
</organism>
<dbReference type="SUPFAM" id="SSF64438">
    <property type="entry name" value="CNF1/YfiH-like putative cysteine hydrolases"/>
    <property type="match status" value="1"/>
</dbReference>
<reference evidence="3" key="1">
    <citation type="submission" date="2020-08" db="EMBL/GenBank/DDBJ databases">
        <title>Genome public.</title>
        <authorList>
            <person name="Liu C."/>
            <person name="Sun Q."/>
        </authorList>
    </citation>
    <scope>NUCLEOTIDE SEQUENCE</scope>
    <source>
        <strain evidence="3">BX21</strain>
    </source>
</reference>
<comment type="caution">
    <text evidence="3">The sequence shown here is derived from an EMBL/GenBank/DDBJ whole genome shotgun (WGS) entry which is preliminary data.</text>
</comment>
<protein>
    <submittedName>
        <fullName evidence="3">Chemotaxis protein CheD</fullName>
    </submittedName>
</protein>
<keyword evidence="1" id="KW-0145">Chemotaxis</keyword>
<keyword evidence="4" id="KW-1185">Reference proteome</keyword>
<name>A0A926EU00_9FIRM</name>
<evidence type="ECO:0000313" key="4">
    <source>
        <dbReference type="Proteomes" id="UP000601171"/>
    </source>
</evidence>
<dbReference type="PANTHER" id="PTHR35147">
    <property type="entry name" value="CHEMORECEPTOR GLUTAMINE DEAMIDASE CHED-RELATED"/>
    <property type="match status" value="1"/>
</dbReference>
<proteinExistence type="predicted"/>
<evidence type="ECO:0000256" key="2">
    <source>
        <dbReference type="ARBA" id="ARBA00022801"/>
    </source>
</evidence>
<dbReference type="Gene3D" id="3.30.1330.200">
    <property type="match status" value="1"/>
</dbReference>
<gene>
    <name evidence="3" type="ORF">H8707_08190</name>
</gene>
<dbReference type="AlphaFoldDB" id="A0A926EU00"/>
<evidence type="ECO:0000313" key="3">
    <source>
        <dbReference type="EMBL" id="MBC8588218.1"/>
    </source>
</evidence>
<dbReference type="Proteomes" id="UP000601171">
    <property type="component" value="Unassembled WGS sequence"/>
</dbReference>
<evidence type="ECO:0000256" key="1">
    <source>
        <dbReference type="ARBA" id="ARBA00022500"/>
    </source>
</evidence>
<dbReference type="InterPro" id="IPR005659">
    <property type="entry name" value="Chemorcpt_Glu_NH3ase_CheD"/>
</dbReference>
<sequence length="154" mass="16898">MELVVGMGKYIISNKEDDIIRTFALASCVAVTVYSAEKKAAGMIHVVLPSLLHSRDIVERPGYFAVTGVPLLINAICQKYGCCKEELYIQMFGGADSINGQDVYKVGMKNIHAVKLSLLNMGLTIQKADLRGNESRSLEMNVKTGVVKVFRQSI</sequence>
<dbReference type="EMBL" id="JACRTG010000018">
    <property type="protein sequence ID" value="MBC8588218.1"/>
    <property type="molecule type" value="Genomic_DNA"/>
</dbReference>
<dbReference type="InterPro" id="IPR011324">
    <property type="entry name" value="Cytotoxic_necrot_fac-like_cat"/>
</dbReference>
<dbReference type="CDD" id="cd16352">
    <property type="entry name" value="CheD"/>
    <property type="match status" value="1"/>
</dbReference>